<keyword evidence="3" id="KW-1185">Reference proteome</keyword>
<accession>A0A9W6WBM9</accession>
<reference evidence="2" key="1">
    <citation type="submission" date="2023-04" db="EMBL/GenBank/DDBJ databases">
        <title>Ambrosiozyma monospora NBRC 1965.</title>
        <authorList>
            <person name="Ichikawa N."/>
            <person name="Sato H."/>
            <person name="Tonouchi N."/>
        </authorList>
    </citation>
    <scope>NUCLEOTIDE SEQUENCE</scope>
    <source>
        <strain evidence="2">NBRC 1965</strain>
    </source>
</reference>
<proteinExistence type="predicted"/>
<feature type="signal peptide" evidence="1">
    <location>
        <begin position="1"/>
        <end position="22"/>
    </location>
</feature>
<gene>
    <name evidence="2" type="ORF">Amon01_000955400</name>
</gene>
<evidence type="ECO:0000256" key="1">
    <source>
        <dbReference type="SAM" id="SignalP"/>
    </source>
</evidence>
<dbReference type="EMBL" id="BSXU01011431">
    <property type="protein sequence ID" value="GME74951.1"/>
    <property type="molecule type" value="Genomic_DNA"/>
</dbReference>
<sequence>MQFSSALIFAASALAVSSVVETKTNQETDMVTITSCGPTVTNCPAASHASVASQAKNGTNSITTYEAAAASFGSYYVAGAAAFAAGALLL</sequence>
<keyword evidence="1" id="KW-0732">Signal</keyword>
<dbReference type="Proteomes" id="UP001165063">
    <property type="component" value="Unassembled WGS sequence"/>
</dbReference>
<dbReference type="OrthoDB" id="4094917at2759"/>
<organism evidence="2 3">
    <name type="scientific">Ambrosiozyma monospora</name>
    <name type="common">Yeast</name>
    <name type="synonym">Endomycopsis monosporus</name>
    <dbReference type="NCBI Taxonomy" id="43982"/>
    <lineage>
        <taxon>Eukaryota</taxon>
        <taxon>Fungi</taxon>
        <taxon>Dikarya</taxon>
        <taxon>Ascomycota</taxon>
        <taxon>Saccharomycotina</taxon>
        <taxon>Pichiomycetes</taxon>
        <taxon>Pichiales</taxon>
        <taxon>Pichiaceae</taxon>
        <taxon>Ambrosiozyma</taxon>
    </lineage>
</organism>
<dbReference type="AlphaFoldDB" id="A0A9W6WBM9"/>
<feature type="chain" id="PRO_5040944455" evidence="1">
    <location>
        <begin position="23"/>
        <end position="90"/>
    </location>
</feature>
<protein>
    <submittedName>
        <fullName evidence="2">Unnamed protein product</fullName>
    </submittedName>
</protein>
<evidence type="ECO:0000313" key="3">
    <source>
        <dbReference type="Proteomes" id="UP001165063"/>
    </source>
</evidence>
<comment type="caution">
    <text evidence="2">The sequence shown here is derived from an EMBL/GenBank/DDBJ whole genome shotgun (WGS) entry which is preliminary data.</text>
</comment>
<evidence type="ECO:0000313" key="2">
    <source>
        <dbReference type="EMBL" id="GME74951.1"/>
    </source>
</evidence>
<name>A0A9W6WBM9_AMBMO</name>